<dbReference type="InterPro" id="IPR045058">
    <property type="entry name" value="GIMA/IAN/Toc"/>
</dbReference>
<evidence type="ECO:0000256" key="4">
    <source>
        <dbReference type="SAM" id="MobiDB-lite"/>
    </source>
</evidence>
<dbReference type="EMBL" id="JAMKFB020000277">
    <property type="protein sequence ID" value="KAL0150754.1"/>
    <property type="molecule type" value="Genomic_DNA"/>
</dbReference>
<feature type="compositionally biased region" description="Basic and acidic residues" evidence="4">
    <location>
        <begin position="224"/>
        <end position="234"/>
    </location>
</feature>
<proteinExistence type="inferred from homology"/>
<dbReference type="Pfam" id="PF04548">
    <property type="entry name" value="AIG1"/>
    <property type="match status" value="3"/>
</dbReference>
<evidence type="ECO:0000313" key="6">
    <source>
        <dbReference type="EMBL" id="KAL0150754.1"/>
    </source>
</evidence>
<feature type="region of interest" description="Disordered" evidence="4">
    <location>
        <begin position="208"/>
        <end position="234"/>
    </location>
</feature>
<organism evidence="6 7">
    <name type="scientific">Cirrhinus mrigala</name>
    <name type="common">Mrigala</name>
    <dbReference type="NCBI Taxonomy" id="683832"/>
    <lineage>
        <taxon>Eukaryota</taxon>
        <taxon>Metazoa</taxon>
        <taxon>Chordata</taxon>
        <taxon>Craniata</taxon>
        <taxon>Vertebrata</taxon>
        <taxon>Euteleostomi</taxon>
        <taxon>Actinopterygii</taxon>
        <taxon>Neopterygii</taxon>
        <taxon>Teleostei</taxon>
        <taxon>Ostariophysi</taxon>
        <taxon>Cypriniformes</taxon>
        <taxon>Cyprinidae</taxon>
        <taxon>Labeoninae</taxon>
        <taxon>Labeonini</taxon>
        <taxon>Cirrhinus</taxon>
    </lineage>
</organism>
<gene>
    <name evidence="6" type="ORF">M9458_053977</name>
</gene>
<evidence type="ECO:0000256" key="1">
    <source>
        <dbReference type="ARBA" id="ARBA00008535"/>
    </source>
</evidence>
<feature type="domain" description="AIG1-type G" evidence="5">
    <location>
        <begin position="268"/>
        <end position="426"/>
    </location>
</feature>
<accession>A0ABD0MLJ6</accession>
<keyword evidence="2" id="KW-0547">Nucleotide-binding</keyword>
<reference evidence="6 7" key="1">
    <citation type="submission" date="2024-05" db="EMBL/GenBank/DDBJ databases">
        <title>Genome sequencing and assembly of Indian major carp, Cirrhinus mrigala (Hamilton, 1822).</title>
        <authorList>
            <person name="Mohindra V."/>
            <person name="Chowdhury L.M."/>
            <person name="Lal K."/>
            <person name="Jena J.K."/>
        </authorList>
    </citation>
    <scope>NUCLEOTIDE SEQUENCE [LARGE SCALE GENOMIC DNA]</scope>
    <source>
        <strain evidence="6">CM1030</strain>
        <tissue evidence="6">Blood</tissue>
    </source>
</reference>
<dbReference type="PANTHER" id="PTHR10903">
    <property type="entry name" value="GTPASE, IMAP FAMILY MEMBER-RELATED"/>
    <property type="match status" value="1"/>
</dbReference>
<dbReference type="FunFam" id="3.40.50.300:FF:003498">
    <property type="entry name" value="Si:dkey-73p2.2"/>
    <property type="match status" value="1"/>
</dbReference>
<dbReference type="InterPro" id="IPR006703">
    <property type="entry name" value="G_AIG1"/>
</dbReference>
<evidence type="ECO:0000313" key="7">
    <source>
        <dbReference type="Proteomes" id="UP001529510"/>
    </source>
</evidence>
<dbReference type="AlphaFoldDB" id="A0ABD0MLJ6"/>
<dbReference type="Gene3D" id="3.40.50.300">
    <property type="entry name" value="P-loop containing nucleotide triphosphate hydrolases"/>
    <property type="match status" value="3"/>
</dbReference>
<dbReference type="InterPro" id="IPR027417">
    <property type="entry name" value="P-loop_NTPase"/>
</dbReference>
<keyword evidence="7" id="KW-1185">Reference proteome</keyword>
<name>A0ABD0MLJ6_CIRMR</name>
<dbReference type="PANTHER" id="PTHR10903:SF170">
    <property type="entry name" value="GTPASE IMAP FAMILY MEMBER 7"/>
    <property type="match status" value="1"/>
</dbReference>
<evidence type="ECO:0000256" key="3">
    <source>
        <dbReference type="ARBA" id="ARBA00023134"/>
    </source>
</evidence>
<keyword evidence="3" id="KW-0342">GTP-binding</keyword>
<comment type="similarity">
    <text evidence="1">Belongs to the TRAFAC class TrmE-Era-EngA-EngB-Septin-like GTPase superfamily. AIG1/Toc34/Toc159-like paraseptin GTPase family. IAN subfamily.</text>
</comment>
<evidence type="ECO:0000259" key="5">
    <source>
        <dbReference type="Pfam" id="PF04548"/>
    </source>
</evidence>
<feature type="domain" description="AIG1-type G" evidence="5">
    <location>
        <begin position="20"/>
        <end position="174"/>
    </location>
</feature>
<evidence type="ECO:0000256" key="2">
    <source>
        <dbReference type="ARBA" id="ARBA00022741"/>
    </source>
</evidence>
<comment type="caution">
    <text evidence="6">The sequence shown here is derived from an EMBL/GenBank/DDBJ whole genome shotgun (WGS) entry which is preliminary data.</text>
</comment>
<sequence>MSAAADRHSPLFDRPDTSDLRIVLIGKNGSENRRVGNTILGRAAFDSEAPYYLRQSSDRISGEVEEKIITVFNPHLLQPNFPQGMITDGVRECVSLSAPGPHVFVLVLQHSNFNENDRHRVEYVLNLFSYQAMKHTIVLTTDDEPRGSTFASKNNSILGLLKECGGGHLKFNTISTGWRFEMFRRTKEILKKECKEFLICDVYEDEGDGTSVDEDLSRSGGSVRGDKKEKKNSDLKENTKIGCDGGVTTTGKAKLNIVLCGNDSTLKNSVSKIFRGKTNEPQEEMSKACQKREGTIHGRQISVIELPALTRLSEEEVMREIFHCLSLCDPGVHLFILVTPVTPLTNEERAEMAKVKEIFYSQEHFMVLFITDLTVDKSVSDFVESTESQSVVSLYGSWYFVMGLQDQKNTEKILKILDVINSMKTEPYSLQTYIRAPEQRVRHELEKKLRVRDNEIKEEKIKTLESVKLNLVVCGSKRELRSFISNLILNQSERRSELSSECVRRDVELHGRLISLVELPALFNTQLSEEEVMRQTHRCVSLCHPGVHVFIIIIPDAPLNNEDKAEIEEIQRIFSSRINKHIMILIKQNSEHQTEKLNEETQSVIQSFGGRHHFIDLNTQVSVLMEKLEKMVEENNGVCFSTETLVEAQMEKLLTF</sequence>
<dbReference type="GO" id="GO:0005525">
    <property type="term" value="F:GTP binding"/>
    <property type="evidence" value="ECO:0007669"/>
    <property type="project" value="UniProtKB-KW"/>
</dbReference>
<protein>
    <recommendedName>
        <fullName evidence="5">AIG1-type G domain-containing protein</fullName>
    </recommendedName>
</protein>
<dbReference type="SUPFAM" id="SSF52540">
    <property type="entry name" value="P-loop containing nucleoside triphosphate hydrolases"/>
    <property type="match status" value="1"/>
</dbReference>
<feature type="domain" description="AIG1-type G" evidence="5">
    <location>
        <begin position="470"/>
        <end position="650"/>
    </location>
</feature>
<dbReference type="Proteomes" id="UP001529510">
    <property type="component" value="Unassembled WGS sequence"/>
</dbReference>